<organism evidence="1 2">
    <name type="scientific">Parasponia andersonii</name>
    <name type="common">Sponia andersonii</name>
    <dbReference type="NCBI Taxonomy" id="3476"/>
    <lineage>
        <taxon>Eukaryota</taxon>
        <taxon>Viridiplantae</taxon>
        <taxon>Streptophyta</taxon>
        <taxon>Embryophyta</taxon>
        <taxon>Tracheophyta</taxon>
        <taxon>Spermatophyta</taxon>
        <taxon>Magnoliopsida</taxon>
        <taxon>eudicotyledons</taxon>
        <taxon>Gunneridae</taxon>
        <taxon>Pentapetalae</taxon>
        <taxon>rosids</taxon>
        <taxon>fabids</taxon>
        <taxon>Rosales</taxon>
        <taxon>Cannabaceae</taxon>
        <taxon>Parasponia</taxon>
    </lineage>
</organism>
<dbReference type="Proteomes" id="UP000237105">
    <property type="component" value="Unassembled WGS sequence"/>
</dbReference>
<protein>
    <submittedName>
        <fullName evidence="1">Uncharacterized protein</fullName>
    </submittedName>
</protein>
<gene>
    <name evidence="1" type="ORF">PanWU01x14_124210</name>
</gene>
<name>A0A2P5CTH5_PARAD</name>
<dbReference type="EMBL" id="JXTB01000096">
    <property type="protein sequence ID" value="PON64352.1"/>
    <property type="molecule type" value="Genomic_DNA"/>
</dbReference>
<dbReference type="AlphaFoldDB" id="A0A2P5CTH5"/>
<comment type="caution">
    <text evidence="1">The sequence shown here is derived from an EMBL/GenBank/DDBJ whole genome shotgun (WGS) entry which is preliminary data.</text>
</comment>
<proteinExistence type="predicted"/>
<accession>A0A2P5CTH5</accession>
<evidence type="ECO:0000313" key="1">
    <source>
        <dbReference type="EMBL" id="PON64352.1"/>
    </source>
</evidence>
<reference evidence="2" key="1">
    <citation type="submission" date="2016-06" db="EMBL/GenBank/DDBJ databases">
        <title>Parallel loss of symbiosis genes in relatives of nitrogen-fixing non-legume Parasponia.</title>
        <authorList>
            <person name="Van Velzen R."/>
            <person name="Holmer R."/>
            <person name="Bu F."/>
            <person name="Rutten L."/>
            <person name="Van Zeijl A."/>
            <person name="Liu W."/>
            <person name="Santuari L."/>
            <person name="Cao Q."/>
            <person name="Sharma T."/>
            <person name="Shen D."/>
            <person name="Roswanjaya Y."/>
            <person name="Wardhani T."/>
            <person name="Kalhor M.S."/>
            <person name="Jansen J."/>
            <person name="Van den Hoogen J."/>
            <person name="Gungor B."/>
            <person name="Hartog M."/>
            <person name="Hontelez J."/>
            <person name="Verver J."/>
            <person name="Yang W.-C."/>
            <person name="Schijlen E."/>
            <person name="Repin R."/>
            <person name="Schilthuizen M."/>
            <person name="Schranz E."/>
            <person name="Heidstra R."/>
            <person name="Miyata K."/>
            <person name="Fedorova E."/>
            <person name="Kohlen W."/>
            <person name="Bisseling T."/>
            <person name="Smit S."/>
            <person name="Geurts R."/>
        </authorList>
    </citation>
    <scope>NUCLEOTIDE SEQUENCE [LARGE SCALE GENOMIC DNA]</scope>
    <source>
        <strain evidence="2">cv. WU1-14</strain>
    </source>
</reference>
<sequence length="84" mass="9431">MGFASGSHVGACWAKKLFGWSYQMEYLSALEHLSLKAIVMTNLVKFTTAILDDFKFATVENYRLTCITYKLCFVVIGLKAKSLP</sequence>
<evidence type="ECO:0000313" key="2">
    <source>
        <dbReference type="Proteomes" id="UP000237105"/>
    </source>
</evidence>
<keyword evidence="2" id="KW-1185">Reference proteome</keyword>